<protein>
    <submittedName>
        <fullName evidence="2">Methyltransferase domain-containing protein</fullName>
    </submittedName>
</protein>
<proteinExistence type="predicted"/>
<dbReference type="Proteomes" id="UP000199529">
    <property type="component" value="Unassembled WGS sequence"/>
</dbReference>
<keyword evidence="2" id="KW-0489">Methyltransferase</keyword>
<evidence type="ECO:0000313" key="3">
    <source>
        <dbReference type="Proteomes" id="UP000199529"/>
    </source>
</evidence>
<evidence type="ECO:0000259" key="1">
    <source>
        <dbReference type="Pfam" id="PF13649"/>
    </source>
</evidence>
<reference evidence="3" key="1">
    <citation type="submission" date="2016-10" db="EMBL/GenBank/DDBJ databases">
        <authorList>
            <person name="Varghese N."/>
            <person name="Submissions S."/>
        </authorList>
    </citation>
    <scope>NUCLEOTIDE SEQUENCE [LARGE SCALE GENOMIC DNA]</scope>
    <source>
        <strain evidence="3">CGMCC 4.3530</strain>
    </source>
</reference>
<keyword evidence="3" id="KW-1185">Reference proteome</keyword>
<feature type="domain" description="Methyltransferase" evidence="1">
    <location>
        <begin position="158"/>
        <end position="250"/>
    </location>
</feature>
<dbReference type="Gene3D" id="3.40.50.150">
    <property type="entry name" value="Vaccinia Virus protein VP39"/>
    <property type="match status" value="1"/>
</dbReference>
<name>A0A1H3TYQ3_9PSEU</name>
<keyword evidence="2" id="KW-0808">Transferase</keyword>
<dbReference type="InterPro" id="IPR041698">
    <property type="entry name" value="Methyltransf_25"/>
</dbReference>
<dbReference type="RefSeq" id="WP_093278587.1">
    <property type="nucleotide sequence ID" value="NZ_FNOK01000095.1"/>
</dbReference>
<dbReference type="EMBL" id="FNOK01000095">
    <property type="protein sequence ID" value="SDZ54805.1"/>
    <property type="molecule type" value="Genomic_DNA"/>
</dbReference>
<dbReference type="NCBIfam" id="NF041255">
    <property type="entry name" value="mycofact_MftM"/>
    <property type="match status" value="1"/>
</dbReference>
<sequence length="304" mass="32911">MSDAGQFSGSATIDPLARSSPGCYRDEAVVVVHERHDPPPDRIPITRTRHFGLHRDGHRVLVSHRLEPHELDNDVAGKLADELFAPGWLTGAEVFERVFTGIVRSTVDDSVDAWSTFYRNTLARIRLPRDAGGAPHSSISAMVPVYSRVLELVPPGRVLDVGSCFGFLALLLAERPGTAVVASDIANGTVTLLRTIARELGLPLGALVCDGARVPLPDQAVDTVTVIHLLEHLDPEHGEAVLAEAIRLARRRVVVAVPFEAEPTAAYGHLRTFDTAELHRLGTGTGLPYEVDEHHGGWLIIDSA</sequence>
<dbReference type="STRING" id="418495.SAMN05216215_109516"/>
<accession>A0A1H3TYQ3</accession>
<dbReference type="CDD" id="cd02440">
    <property type="entry name" value="AdoMet_MTases"/>
    <property type="match status" value="1"/>
</dbReference>
<dbReference type="OrthoDB" id="3571292at2"/>
<evidence type="ECO:0000313" key="2">
    <source>
        <dbReference type="EMBL" id="SDZ54805.1"/>
    </source>
</evidence>
<organism evidence="2 3">
    <name type="scientific">Saccharopolyspora shandongensis</name>
    <dbReference type="NCBI Taxonomy" id="418495"/>
    <lineage>
        <taxon>Bacteria</taxon>
        <taxon>Bacillati</taxon>
        <taxon>Actinomycetota</taxon>
        <taxon>Actinomycetes</taxon>
        <taxon>Pseudonocardiales</taxon>
        <taxon>Pseudonocardiaceae</taxon>
        <taxon>Saccharopolyspora</taxon>
    </lineage>
</organism>
<dbReference type="SUPFAM" id="SSF53335">
    <property type="entry name" value="S-adenosyl-L-methionine-dependent methyltransferases"/>
    <property type="match status" value="1"/>
</dbReference>
<dbReference type="GO" id="GO:0008168">
    <property type="term" value="F:methyltransferase activity"/>
    <property type="evidence" value="ECO:0007669"/>
    <property type="project" value="UniProtKB-KW"/>
</dbReference>
<dbReference type="AlphaFoldDB" id="A0A1H3TYQ3"/>
<dbReference type="Pfam" id="PF13649">
    <property type="entry name" value="Methyltransf_25"/>
    <property type="match status" value="1"/>
</dbReference>
<dbReference type="InterPro" id="IPR029063">
    <property type="entry name" value="SAM-dependent_MTases_sf"/>
</dbReference>
<dbReference type="GO" id="GO:0032259">
    <property type="term" value="P:methylation"/>
    <property type="evidence" value="ECO:0007669"/>
    <property type="project" value="UniProtKB-KW"/>
</dbReference>
<gene>
    <name evidence="2" type="ORF">SAMN05216215_109516</name>
</gene>